<dbReference type="GO" id="GO:0003677">
    <property type="term" value="F:DNA binding"/>
    <property type="evidence" value="ECO:0007669"/>
    <property type="project" value="TreeGrafter"/>
</dbReference>
<dbReference type="PANTHER" id="PTHR19303">
    <property type="entry name" value="TRANSPOSON"/>
    <property type="match status" value="1"/>
</dbReference>
<evidence type="ECO:0000259" key="1">
    <source>
        <dbReference type="Pfam" id="PF00078"/>
    </source>
</evidence>
<protein>
    <submittedName>
        <fullName evidence="3">Uncharacterized protein</fullName>
    </submittedName>
</protein>
<feature type="domain" description="DDE-1" evidence="2">
    <location>
        <begin position="299"/>
        <end position="466"/>
    </location>
</feature>
<proteinExistence type="predicted"/>
<dbReference type="GO" id="GO:0005634">
    <property type="term" value="C:nucleus"/>
    <property type="evidence" value="ECO:0007669"/>
    <property type="project" value="TreeGrafter"/>
</dbReference>
<feature type="domain" description="Reverse transcriptase" evidence="1">
    <location>
        <begin position="121"/>
        <end position="235"/>
    </location>
</feature>
<sequence length="469" mass="54723">MLTYKKFLSNDFGNPNFSYIKINMSHRNLVLIWVWIPFNDKSQERLLNFKSTISAFEELIETNSSDSIIFTGDCKKYIRNKKYELLFKNFIDENNLVSCVNLTISFGYLPDNFYISLVTPIPKKGNLNSPSDYRPISVSSTFSVKFESILLSNMEFFNDISSNEFGYRKNSSCKQANFLVNESINHYRQGGSKLHFLSLDATKAFYKLSPDGLFFKLIGMIPKEIWRIFYSHRAILSRHQYVQSTKLREIFTKGFILSIVKYHPDDVYNADEAGLFFRLGQSQNIFSRNESCKGTKKEKARITILLASNISGKKKLKPFKIHTSTVLRCLKYTNFYTLPVRYASNKSAWMTGELWLSWLKWFDSQLTKESLLLIDNCHAHVDSSHLKLKFLKIHCLLPKTTSLIQPMDAGIIKTFKSYYRKILVSHWLDNFDKKKNFELIIIKQAISNFIDDAWSLIDEGKIRCCWRHT</sequence>
<feature type="non-terminal residue" evidence="3">
    <location>
        <position position="1"/>
    </location>
</feature>
<dbReference type="OrthoDB" id="125347at2759"/>
<comment type="caution">
    <text evidence="3">The sequence shown here is derived from an EMBL/GenBank/DDBJ whole genome shotgun (WGS) entry which is preliminary data.</text>
</comment>
<accession>A0A814IXD0</accession>
<evidence type="ECO:0000259" key="2">
    <source>
        <dbReference type="Pfam" id="PF03184"/>
    </source>
</evidence>
<dbReference type="EMBL" id="CAJNOC010004665">
    <property type="protein sequence ID" value="CAF1029560.1"/>
    <property type="molecule type" value="Genomic_DNA"/>
</dbReference>
<name>A0A814IXD0_9BILA</name>
<dbReference type="InterPro" id="IPR000477">
    <property type="entry name" value="RT_dom"/>
</dbReference>
<evidence type="ECO:0000313" key="4">
    <source>
        <dbReference type="Proteomes" id="UP000663879"/>
    </source>
</evidence>
<gene>
    <name evidence="3" type="ORF">OXX778_LOCUS17797</name>
</gene>
<dbReference type="InterPro" id="IPR004875">
    <property type="entry name" value="DDE_SF_endonuclease_dom"/>
</dbReference>
<dbReference type="AlphaFoldDB" id="A0A814IXD0"/>
<reference evidence="3" key="1">
    <citation type="submission" date="2021-02" db="EMBL/GenBank/DDBJ databases">
        <authorList>
            <person name="Nowell W R."/>
        </authorList>
    </citation>
    <scope>NUCLEOTIDE SEQUENCE</scope>
    <source>
        <strain evidence="3">Ploen Becks lab</strain>
    </source>
</reference>
<dbReference type="PANTHER" id="PTHR19303:SF73">
    <property type="entry name" value="PROTEIN PDC2"/>
    <property type="match status" value="1"/>
</dbReference>
<evidence type="ECO:0000313" key="3">
    <source>
        <dbReference type="EMBL" id="CAF1029560.1"/>
    </source>
</evidence>
<dbReference type="Pfam" id="PF00078">
    <property type="entry name" value="RVT_1"/>
    <property type="match status" value="1"/>
</dbReference>
<dbReference type="Pfam" id="PF03184">
    <property type="entry name" value="DDE_1"/>
    <property type="match status" value="1"/>
</dbReference>
<organism evidence="3 4">
    <name type="scientific">Brachionus calyciflorus</name>
    <dbReference type="NCBI Taxonomy" id="104777"/>
    <lineage>
        <taxon>Eukaryota</taxon>
        <taxon>Metazoa</taxon>
        <taxon>Spiralia</taxon>
        <taxon>Gnathifera</taxon>
        <taxon>Rotifera</taxon>
        <taxon>Eurotatoria</taxon>
        <taxon>Monogononta</taxon>
        <taxon>Pseudotrocha</taxon>
        <taxon>Ploima</taxon>
        <taxon>Brachionidae</taxon>
        <taxon>Brachionus</taxon>
    </lineage>
</organism>
<dbReference type="Proteomes" id="UP000663879">
    <property type="component" value="Unassembled WGS sequence"/>
</dbReference>
<keyword evidence="4" id="KW-1185">Reference proteome</keyword>
<dbReference type="InterPro" id="IPR050863">
    <property type="entry name" value="CenT-Element_Derived"/>
</dbReference>